<proteinExistence type="inferred from homology"/>
<evidence type="ECO:0000256" key="8">
    <source>
        <dbReference type="RuleBase" id="RU000688"/>
    </source>
</evidence>
<feature type="transmembrane region" description="Helical" evidence="9">
    <location>
        <begin position="26"/>
        <end position="49"/>
    </location>
</feature>
<keyword evidence="7 8" id="KW-0807">Transducer</keyword>
<evidence type="ECO:0000256" key="3">
    <source>
        <dbReference type="ARBA" id="ARBA00022692"/>
    </source>
</evidence>
<dbReference type="Proteomes" id="UP001190640">
    <property type="component" value="Chromosome 19"/>
</dbReference>
<dbReference type="PRINTS" id="PR00237">
    <property type="entry name" value="GPCRRHODOPSN"/>
</dbReference>
<keyword evidence="6 9" id="KW-0472">Membrane</keyword>
<dbReference type="InterPro" id="IPR000276">
    <property type="entry name" value="GPCR_Rhodpsn"/>
</dbReference>
<name>A0AA97KIY3_EUBMA</name>
<dbReference type="Gene3D" id="1.20.1070.10">
    <property type="entry name" value="Rhodopsin 7-helix transmembrane proteins"/>
    <property type="match status" value="1"/>
</dbReference>
<evidence type="ECO:0000256" key="1">
    <source>
        <dbReference type="ARBA" id="ARBA00004651"/>
    </source>
</evidence>
<accession>A0AA97KIY3</accession>
<evidence type="ECO:0000256" key="9">
    <source>
        <dbReference type="RuleBase" id="RU363047"/>
    </source>
</evidence>
<dbReference type="InterPro" id="IPR017452">
    <property type="entry name" value="GPCR_Rhodpsn_7TM"/>
</dbReference>
<dbReference type="Pfam" id="PF13853">
    <property type="entry name" value="7tm_4"/>
    <property type="match status" value="1"/>
</dbReference>
<keyword evidence="8" id="KW-0675">Receptor</keyword>
<dbReference type="FunFam" id="1.20.1070.10:FF:000001">
    <property type="entry name" value="Olfactory receptor"/>
    <property type="match status" value="1"/>
</dbReference>
<evidence type="ECO:0000256" key="5">
    <source>
        <dbReference type="ARBA" id="ARBA00022989"/>
    </source>
</evidence>
<feature type="transmembrane region" description="Helical" evidence="9">
    <location>
        <begin position="208"/>
        <end position="227"/>
    </location>
</feature>
<evidence type="ECO:0000256" key="7">
    <source>
        <dbReference type="ARBA" id="ARBA00023224"/>
    </source>
</evidence>
<comment type="subcellular location">
    <subcellularLocation>
        <location evidence="1 9">Cell membrane</location>
        <topology evidence="1 9">Multi-pass membrane protein</topology>
    </subcellularLocation>
</comment>
<dbReference type="PANTHER" id="PTHR48001">
    <property type="entry name" value="OLFACTORY RECEPTOR"/>
    <property type="match status" value="1"/>
</dbReference>
<dbReference type="GeneID" id="129346000"/>
<feature type="transmembrane region" description="Helical" evidence="9">
    <location>
        <begin position="239"/>
        <end position="261"/>
    </location>
</feature>
<dbReference type="RefSeq" id="XP_054859225.1">
    <property type="nucleotide sequence ID" value="XM_055003250.1"/>
</dbReference>
<dbReference type="PROSITE" id="PS50262">
    <property type="entry name" value="G_PROTEIN_RECEP_F1_2"/>
    <property type="match status" value="1"/>
</dbReference>
<feature type="transmembrane region" description="Helical" evidence="9">
    <location>
        <begin position="61"/>
        <end position="79"/>
    </location>
</feature>
<keyword evidence="4 9" id="KW-0552">Olfaction</keyword>
<dbReference type="KEGG" id="emc:129346000"/>
<evidence type="ECO:0000313" key="11">
    <source>
        <dbReference type="Proteomes" id="UP001190640"/>
    </source>
</evidence>
<feature type="domain" description="G-protein coupled receptors family 1 profile" evidence="10">
    <location>
        <begin position="41"/>
        <end position="291"/>
    </location>
</feature>
<evidence type="ECO:0000259" key="10">
    <source>
        <dbReference type="PROSITE" id="PS50262"/>
    </source>
</evidence>
<dbReference type="SUPFAM" id="SSF81321">
    <property type="entry name" value="Family A G protein-coupled receptor-like"/>
    <property type="match status" value="1"/>
</dbReference>
<feature type="transmembrane region" description="Helical" evidence="9">
    <location>
        <begin position="142"/>
        <end position="163"/>
    </location>
</feature>
<organism evidence="11 12">
    <name type="scientific">Eublepharis macularius</name>
    <name type="common">Leopard gecko</name>
    <name type="synonym">Cyrtodactylus macularius</name>
    <dbReference type="NCBI Taxonomy" id="481883"/>
    <lineage>
        <taxon>Eukaryota</taxon>
        <taxon>Metazoa</taxon>
        <taxon>Chordata</taxon>
        <taxon>Craniata</taxon>
        <taxon>Vertebrata</taxon>
        <taxon>Euteleostomi</taxon>
        <taxon>Lepidosauria</taxon>
        <taxon>Squamata</taxon>
        <taxon>Bifurcata</taxon>
        <taxon>Gekkota</taxon>
        <taxon>Eublepharidae</taxon>
        <taxon>Eublepharinae</taxon>
        <taxon>Eublepharis</taxon>
    </lineage>
</organism>
<protein>
    <recommendedName>
        <fullName evidence="9">Olfactory receptor</fullName>
    </recommendedName>
</protein>
<feature type="transmembrane region" description="Helical" evidence="9">
    <location>
        <begin position="99"/>
        <end position="121"/>
    </location>
</feature>
<dbReference type="PRINTS" id="PR00245">
    <property type="entry name" value="OLFACTORYR"/>
</dbReference>
<dbReference type="PROSITE" id="PS00237">
    <property type="entry name" value="G_PROTEIN_RECEP_F1_1"/>
    <property type="match status" value="1"/>
</dbReference>
<keyword evidence="8" id="KW-0297">G-protein coupled receptor</keyword>
<dbReference type="GO" id="GO:0004930">
    <property type="term" value="F:G protein-coupled receptor activity"/>
    <property type="evidence" value="ECO:0007669"/>
    <property type="project" value="UniProtKB-KW"/>
</dbReference>
<keyword evidence="11" id="KW-1185">Reference proteome</keyword>
<evidence type="ECO:0000313" key="12">
    <source>
        <dbReference type="RefSeq" id="XP_054859225.1"/>
    </source>
</evidence>
<keyword evidence="9" id="KW-1003">Cell membrane</keyword>
<evidence type="ECO:0000256" key="4">
    <source>
        <dbReference type="ARBA" id="ARBA00022725"/>
    </source>
</evidence>
<feature type="transmembrane region" description="Helical" evidence="9">
    <location>
        <begin position="273"/>
        <end position="293"/>
    </location>
</feature>
<evidence type="ECO:0000256" key="2">
    <source>
        <dbReference type="ARBA" id="ARBA00022606"/>
    </source>
</evidence>
<dbReference type="AlphaFoldDB" id="A0AA97KIY3"/>
<keyword evidence="5 9" id="KW-1133">Transmembrane helix</keyword>
<comment type="similarity">
    <text evidence="8">Belongs to the G-protein coupled receptor 1 family.</text>
</comment>
<reference evidence="12" key="1">
    <citation type="submission" date="2025-08" db="UniProtKB">
        <authorList>
            <consortium name="RefSeq"/>
        </authorList>
    </citation>
    <scope>IDENTIFICATION</scope>
    <source>
        <tissue evidence="12">Blood</tissue>
    </source>
</reference>
<dbReference type="GO" id="GO:0004984">
    <property type="term" value="F:olfactory receptor activity"/>
    <property type="evidence" value="ECO:0007669"/>
    <property type="project" value="InterPro"/>
</dbReference>
<dbReference type="GO" id="GO:0005886">
    <property type="term" value="C:plasma membrane"/>
    <property type="evidence" value="ECO:0007669"/>
    <property type="project" value="UniProtKB-SubCell"/>
</dbReference>
<keyword evidence="3 8" id="KW-0812">Transmembrane</keyword>
<dbReference type="InterPro" id="IPR000725">
    <property type="entry name" value="Olfact_rcpt"/>
</dbReference>
<evidence type="ECO:0000256" key="6">
    <source>
        <dbReference type="ARBA" id="ARBA00023136"/>
    </source>
</evidence>
<gene>
    <name evidence="12" type="primary">LOC129346000</name>
</gene>
<sequence length="311" mass="35657">MNQKNTTRVSEFLLHGFSSQPEVQRVLFLLFLSMYLFNLFGNITIILSIRSDMQLLQTPMYFFLSYLALADLGFATTIVPKTLVNLLSHKKSFTYCGCLTQMFFYIYFGNADSYLLASMAYDRYAAICRPMYYSTTMSHKRCLQLAAVSWTIPFFHSLLYTVLMARVEFCDPGEIRHFICDIYPVLDVSCSDTKVLDLVLLTEGVVEILGPFVFIIISYIFIFDSIIKIPSAIGKRKAFSTCGSHLCVVVLFYGGVSWVYFKPKAKNPGLRDTVATVMYTMAIPMLNPFIYTLRNSEMKSAMKRVIRKHFH</sequence>
<keyword evidence="2 9" id="KW-0716">Sensory transduction</keyword>